<name>A0A8S9LRJ1_BRACR</name>
<dbReference type="EMBL" id="QGKW02000276">
    <property type="protein sequence ID" value="KAF2608471.1"/>
    <property type="molecule type" value="Genomic_DNA"/>
</dbReference>
<dbReference type="AlphaFoldDB" id="A0A8S9LRJ1"/>
<proteinExistence type="predicted"/>
<organism evidence="2 3">
    <name type="scientific">Brassica cretica</name>
    <name type="common">Mustard</name>
    <dbReference type="NCBI Taxonomy" id="69181"/>
    <lineage>
        <taxon>Eukaryota</taxon>
        <taxon>Viridiplantae</taxon>
        <taxon>Streptophyta</taxon>
        <taxon>Embryophyta</taxon>
        <taxon>Tracheophyta</taxon>
        <taxon>Spermatophyta</taxon>
        <taxon>Magnoliopsida</taxon>
        <taxon>eudicotyledons</taxon>
        <taxon>Gunneridae</taxon>
        <taxon>Pentapetalae</taxon>
        <taxon>rosids</taxon>
        <taxon>malvids</taxon>
        <taxon>Brassicales</taxon>
        <taxon>Brassicaceae</taxon>
        <taxon>Brassiceae</taxon>
        <taxon>Brassica</taxon>
    </lineage>
</organism>
<evidence type="ECO:0000256" key="1">
    <source>
        <dbReference type="SAM" id="MobiDB-lite"/>
    </source>
</evidence>
<evidence type="ECO:0000313" key="3">
    <source>
        <dbReference type="Proteomes" id="UP000712281"/>
    </source>
</evidence>
<reference evidence="2" key="1">
    <citation type="submission" date="2019-12" db="EMBL/GenBank/DDBJ databases">
        <title>Genome sequencing and annotation of Brassica cretica.</title>
        <authorList>
            <person name="Studholme D.J."/>
            <person name="Sarris P.F."/>
        </authorList>
    </citation>
    <scope>NUCLEOTIDE SEQUENCE</scope>
    <source>
        <strain evidence="2">PFS-001/15</strain>
        <tissue evidence="2">Leaf</tissue>
    </source>
</reference>
<feature type="region of interest" description="Disordered" evidence="1">
    <location>
        <begin position="243"/>
        <end position="278"/>
    </location>
</feature>
<evidence type="ECO:0000313" key="2">
    <source>
        <dbReference type="EMBL" id="KAF2608471.1"/>
    </source>
</evidence>
<feature type="compositionally biased region" description="Polar residues" evidence="1">
    <location>
        <begin position="265"/>
        <end position="278"/>
    </location>
</feature>
<accession>A0A8S9LRJ1</accession>
<protein>
    <submittedName>
        <fullName evidence="2">Uncharacterized protein</fullName>
    </submittedName>
</protein>
<feature type="region of interest" description="Disordered" evidence="1">
    <location>
        <begin position="304"/>
        <end position="323"/>
    </location>
</feature>
<sequence>MLCDVIGLMETGNAEPRPWPDRTWNVVMERCREDSSHGKMCGEWVIGTKRIESRKGKEAAGASVPVVGDGTNPTQVLPTQTGMVNNETGEPLEPILPTDVQVYNLGEQQELVCEEEGESSHAGDKTGRGTGAVELAEPSMREVLDVVKAMGTEMLAFTRLFTPLVNSSVGQVTPAQATAQATQRAAQTAGTAAGVAQAAARVARTAARTDRTWNVVMERCREDSSHGKMCGEWVIVDRCEGTKRTESRKGKEAAGASVPVVRDGTNPTQVLPTQTGMVNNETGEPLEPILPTEVQVDNLGEQQELGCEEEGESSHAGDNTGRGTGAVELAELSMREVLDVVRAMGTEMLTFTRAFTPLVNSSVGQVTPAQATAQATQRAAQTAGTAAGVAQAAARVAQTAARTVEDRATVEADGEAAFGIARRRERCLEGYFFRTTKMDTPSKNDEHFNTYLAQKLQTTASAAKSVRSSNLRTSVSWLNDKVKGIRKLRLNQDELGTVGGQLNSARCGVMVRSGVVGSWAVMGWWDLDMNHQGSVGLGLRQGTQDDVLGLVFGQPKGEEEQLGSYFRKGKKGAVLCPFSLTACAGFSRAVGARKIKRERPAVERREPCGVVSVARWPRCEWKDEERETLGRGGLGAGHPRPWAR</sequence>
<gene>
    <name evidence="2" type="ORF">F2Q68_00044316</name>
</gene>
<dbReference type="Proteomes" id="UP000712281">
    <property type="component" value="Unassembled WGS sequence"/>
</dbReference>
<feature type="compositionally biased region" description="Basic and acidic residues" evidence="1">
    <location>
        <begin position="243"/>
        <end position="252"/>
    </location>
</feature>
<comment type="caution">
    <text evidence="2">The sequence shown here is derived from an EMBL/GenBank/DDBJ whole genome shotgun (WGS) entry which is preliminary data.</text>
</comment>